<keyword evidence="3" id="KW-1185">Reference proteome</keyword>
<sequence>MVNRRKSKASQSNFSEGVEREAEKFRRAVLNSAYLTGFDSNVPAYYVEPSWHSHPFYVGGHEQERCRLASDSGNSPEGVPQTMLAKSSTQLHNIGCSEGESRGGREKSGDGSVEGEEEKGQICSSVSLHGFR</sequence>
<dbReference type="EMBL" id="JACSDY010000017">
    <property type="protein sequence ID" value="KAF7401935.1"/>
    <property type="molecule type" value="Genomic_DNA"/>
</dbReference>
<feature type="compositionally biased region" description="Polar residues" evidence="1">
    <location>
        <begin position="122"/>
        <end position="132"/>
    </location>
</feature>
<dbReference type="AlphaFoldDB" id="A0A834K8Q3"/>
<organism evidence="2 3">
    <name type="scientific">Vespula pensylvanica</name>
    <name type="common">Western yellow jacket</name>
    <name type="synonym">Wasp</name>
    <dbReference type="NCBI Taxonomy" id="30213"/>
    <lineage>
        <taxon>Eukaryota</taxon>
        <taxon>Metazoa</taxon>
        <taxon>Ecdysozoa</taxon>
        <taxon>Arthropoda</taxon>
        <taxon>Hexapoda</taxon>
        <taxon>Insecta</taxon>
        <taxon>Pterygota</taxon>
        <taxon>Neoptera</taxon>
        <taxon>Endopterygota</taxon>
        <taxon>Hymenoptera</taxon>
        <taxon>Apocrita</taxon>
        <taxon>Aculeata</taxon>
        <taxon>Vespoidea</taxon>
        <taxon>Vespidae</taxon>
        <taxon>Vespinae</taxon>
        <taxon>Vespula</taxon>
    </lineage>
</organism>
<proteinExistence type="predicted"/>
<reference evidence="2" key="1">
    <citation type="journal article" date="2020" name="G3 (Bethesda)">
        <title>High-Quality Assemblies for Three Invasive Social Wasps from the &lt;i&gt;Vespula&lt;/i&gt; Genus.</title>
        <authorList>
            <person name="Harrop T.W.R."/>
            <person name="Guhlin J."/>
            <person name="McLaughlin G.M."/>
            <person name="Permina E."/>
            <person name="Stockwell P."/>
            <person name="Gilligan J."/>
            <person name="Le Lec M.F."/>
            <person name="Gruber M.A.M."/>
            <person name="Quinn O."/>
            <person name="Lovegrove M."/>
            <person name="Duncan E.J."/>
            <person name="Remnant E.J."/>
            <person name="Van Eeckhoven J."/>
            <person name="Graham B."/>
            <person name="Knapp R.A."/>
            <person name="Langford K.W."/>
            <person name="Kronenberg Z."/>
            <person name="Press M.O."/>
            <person name="Eacker S.M."/>
            <person name="Wilson-Rankin E.E."/>
            <person name="Purcell J."/>
            <person name="Lester P.J."/>
            <person name="Dearden P.K."/>
        </authorList>
    </citation>
    <scope>NUCLEOTIDE SEQUENCE</scope>
    <source>
        <strain evidence="2">Volc-1</strain>
    </source>
</reference>
<comment type="caution">
    <text evidence="2">The sequence shown here is derived from an EMBL/GenBank/DDBJ whole genome shotgun (WGS) entry which is preliminary data.</text>
</comment>
<evidence type="ECO:0000313" key="3">
    <source>
        <dbReference type="Proteomes" id="UP000600918"/>
    </source>
</evidence>
<feature type="compositionally biased region" description="Basic and acidic residues" evidence="1">
    <location>
        <begin position="99"/>
        <end position="109"/>
    </location>
</feature>
<protein>
    <submittedName>
        <fullName evidence="2">Uncharacterized protein</fullName>
    </submittedName>
</protein>
<feature type="region of interest" description="Disordered" evidence="1">
    <location>
        <begin position="1"/>
        <end position="21"/>
    </location>
</feature>
<accession>A0A834K8Q3</accession>
<evidence type="ECO:0000313" key="2">
    <source>
        <dbReference type="EMBL" id="KAF7401935.1"/>
    </source>
</evidence>
<dbReference type="Proteomes" id="UP000600918">
    <property type="component" value="Unassembled WGS sequence"/>
</dbReference>
<feature type="region of interest" description="Disordered" evidence="1">
    <location>
        <begin position="95"/>
        <end position="132"/>
    </location>
</feature>
<gene>
    <name evidence="2" type="ORF">H0235_015271</name>
</gene>
<evidence type="ECO:0000256" key="1">
    <source>
        <dbReference type="SAM" id="MobiDB-lite"/>
    </source>
</evidence>
<name>A0A834K8Q3_VESPE</name>